<feature type="compositionally biased region" description="Basic residues" evidence="1">
    <location>
        <begin position="148"/>
        <end position="157"/>
    </location>
</feature>
<organism evidence="3 5">
    <name type="scientific">Puccinia graminis f. sp. tritici</name>
    <dbReference type="NCBI Taxonomy" id="56615"/>
    <lineage>
        <taxon>Eukaryota</taxon>
        <taxon>Fungi</taxon>
        <taxon>Dikarya</taxon>
        <taxon>Basidiomycota</taxon>
        <taxon>Pucciniomycotina</taxon>
        <taxon>Pucciniomycetes</taxon>
        <taxon>Pucciniales</taxon>
        <taxon>Pucciniaceae</taxon>
        <taxon>Puccinia</taxon>
    </lineage>
</organism>
<evidence type="ECO:0000313" key="2">
    <source>
        <dbReference type="EMBL" id="KAA1097562.1"/>
    </source>
</evidence>
<sequence>MLSINDLSEAGIFINARLHLLGNVVSALSNRPSSSFSQTDKKSKKQNHIPYRERYETDCLWREQLNESLNTLRYAIWAKKIENVSQKTTKVISTPSIILMGMPMMSTMMSRVGSNKNKLQPLGGGDVSAPERLYGEHVVQDGDQSNRHVGHAHRSCSKRNQETDGDDECGRAGHRQMGSMIYL</sequence>
<evidence type="ECO:0000313" key="3">
    <source>
        <dbReference type="EMBL" id="KAA1134062.1"/>
    </source>
</evidence>
<keyword evidence="4" id="KW-1185">Reference proteome</keyword>
<dbReference type="AlphaFoldDB" id="A0A5B0S8D1"/>
<evidence type="ECO:0000256" key="1">
    <source>
        <dbReference type="SAM" id="MobiDB-lite"/>
    </source>
</evidence>
<dbReference type="InterPro" id="IPR027417">
    <property type="entry name" value="P-loop_NTPase"/>
</dbReference>
<evidence type="ECO:0000313" key="4">
    <source>
        <dbReference type="Proteomes" id="UP000324748"/>
    </source>
</evidence>
<comment type="caution">
    <text evidence="3">The sequence shown here is derived from an EMBL/GenBank/DDBJ whole genome shotgun (WGS) entry which is preliminary data.</text>
</comment>
<dbReference type="Gene3D" id="3.40.850.10">
    <property type="entry name" value="Kinesin motor domain"/>
    <property type="match status" value="1"/>
</dbReference>
<dbReference type="EMBL" id="VSWC01000066">
    <property type="protein sequence ID" value="KAA1097562.1"/>
    <property type="molecule type" value="Genomic_DNA"/>
</dbReference>
<gene>
    <name evidence="3" type="primary">KIF21B_3</name>
    <name evidence="2" type="ORF">PGT21_011417</name>
    <name evidence="3" type="ORF">PGTUg99_023224</name>
</gene>
<dbReference type="Proteomes" id="UP000325313">
    <property type="component" value="Unassembled WGS sequence"/>
</dbReference>
<dbReference type="SUPFAM" id="SSF52540">
    <property type="entry name" value="P-loop containing nucleoside triphosphate hydrolases"/>
    <property type="match status" value="1"/>
</dbReference>
<reference evidence="4 5" key="1">
    <citation type="submission" date="2019-05" db="EMBL/GenBank/DDBJ databases">
        <title>Emergence of the Ug99 lineage of the wheat stem rust pathogen through somatic hybridization.</title>
        <authorList>
            <person name="Li F."/>
            <person name="Upadhyaya N.M."/>
            <person name="Sperschneider J."/>
            <person name="Matny O."/>
            <person name="Nguyen-Phuc H."/>
            <person name="Mago R."/>
            <person name="Raley C."/>
            <person name="Miller M.E."/>
            <person name="Silverstein K.A.T."/>
            <person name="Henningsen E."/>
            <person name="Hirsch C.D."/>
            <person name="Visser B."/>
            <person name="Pretorius Z.A."/>
            <person name="Steffenson B.J."/>
            <person name="Schwessinger B."/>
            <person name="Dodds P.N."/>
            <person name="Figueroa M."/>
        </authorList>
    </citation>
    <scope>NUCLEOTIDE SEQUENCE [LARGE SCALE GENOMIC DNA]</scope>
    <source>
        <strain evidence="2">21-0</strain>
        <strain evidence="3 5">Ug99</strain>
    </source>
</reference>
<accession>A0A5B0S8D1</accession>
<evidence type="ECO:0000313" key="5">
    <source>
        <dbReference type="Proteomes" id="UP000325313"/>
    </source>
</evidence>
<proteinExistence type="predicted"/>
<protein>
    <submittedName>
        <fullName evidence="3">Kinesin-like protein kif21b</fullName>
    </submittedName>
</protein>
<name>A0A5B0S8D1_PUCGR</name>
<dbReference type="Proteomes" id="UP000324748">
    <property type="component" value="Unassembled WGS sequence"/>
</dbReference>
<dbReference type="EMBL" id="VDEP01000069">
    <property type="protein sequence ID" value="KAA1134062.1"/>
    <property type="molecule type" value="Genomic_DNA"/>
</dbReference>
<feature type="region of interest" description="Disordered" evidence="1">
    <location>
        <begin position="143"/>
        <end position="183"/>
    </location>
</feature>
<dbReference type="InterPro" id="IPR036961">
    <property type="entry name" value="Kinesin_motor_dom_sf"/>
</dbReference>